<protein>
    <submittedName>
        <fullName evidence="1">Uncharacterized protein</fullName>
    </submittedName>
</protein>
<dbReference type="EMBL" id="KF826701">
    <property type="protein sequence ID" value="AIS85852.1"/>
    <property type="molecule type" value="Genomic_DNA"/>
</dbReference>
<sequence>MMPVPPAIETNQGRTMVLEAYADTILPGEKRWPGDRAVAGVSSDGGAVAAGALLALRSPEGGLAPALDALADGLDEHAEEYAAETGIELDPEVPAFVSLDFPDRVRLVQRLTDPTHPEREAWISLAMFSVIAFDAAAHSHTVEALDAGHVGLKIIGFRQPDSDGLWRFDTYSYGRQLAQPHPDTTASGSPA</sequence>
<proteinExistence type="predicted"/>
<name>A0A097CT91_9ACTN</name>
<dbReference type="Pfam" id="PF19449">
    <property type="entry name" value="DUF5987"/>
    <property type="match status" value="1"/>
</dbReference>
<dbReference type="InterPro" id="IPR046029">
    <property type="entry name" value="DUF5987"/>
</dbReference>
<dbReference type="AlphaFoldDB" id="A0A097CT91"/>
<organism evidence="1">
    <name type="scientific">Verrucosispora sp. MS100047</name>
    <dbReference type="NCBI Taxonomy" id="1410949"/>
    <lineage>
        <taxon>Bacteria</taxon>
        <taxon>Bacillati</taxon>
        <taxon>Actinomycetota</taxon>
        <taxon>Actinomycetes</taxon>
        <taxon>Micromonosporales</taxon>
        <taxon>Micromonosporaceae</taxon>
        <taxon>Micromonospora</taxon>
    </lineage>
</organism>
<accession>A0A097CT91</accession>
<evidence type="ECO:0000313" key="1">
    <source>
        <dbReference type="EMBL" id="AIS85852.1"/>
    </source>
</evidence>
<gene>
    <name evidence="1" type="ORF">VASRM7_610</name>
</gene>
<reference evidence="1" key="1">
    <citation type="submission" date="2013-11" db="EMBL/GenBank/DDBJ databases">
        <title>New antitubercular compounds from marine-derived Verrucosispora sp. MS100047.</title>
        <authorList>
            <person name="Huang P."/>
            <person name="Xie F."/>
            <person name="Wang Q."/>
            <person name="Wang J."/>
            <person name="Wang Q."/>
            <person name="Abdel-Mageed W.M."/>
            <person name="Liu M."/>
            <person name="Han J."/>
            <person name="Song F."/>
            <person name="Dai H."/>
            <person name="Liu X."/>
            <person name="Zhang L."/>
        </authorList>
    </citation>
    <scope>NUCLEOTIDE SEQUENCE</scope>
    <source>
        <strain evidence="1">MS100047</strain>
    </source>
</reference>